<dbReference type="PROSITE" id="PS50885">
    <property type="entry name" value="HAMP"/>
    <property type="match status" value="1"/>
</dbReference>
<dbReference type="Proteomes" id="UP001156905">
    <property type="component" value="Unassembled WGS sequence"/>
</dbReference>
<gene>
    <name evidence="3" type="ORF">GCM10007857_89610</name>
</gene>
<dbReference type="SUPFAM" id="SSF158472">
    <property type="entry name" value="HAMP domain-like"/>
    <property type="match status" value="1"/>
</dbReference>
<dbReference type="CDD" id="cd06225">
    <property type="entry name" value="HAMP"/>
    <property type="match status" value="1"/>
</dbReference>
<evidence type="ECO:0000256" key="1">
    <source>
        <dbReference type="SAM" id="Phobius"/>
    </source>
</evidence>
<keyword evidence="1" id="KW-0472">Membrane</keyword>
<comment type="caution">
    <text evidence="3">The sequence shown here is derived from an EMBL/GenBank/DDBJ whole genome shotgun (WGS) entry which is preliminary data.</text>
</comment>
<feature type="domain" description="HAMP" evidence="2">
    <location>
        <begin position="193"/>
        <end position="245"/>
    </location>
</feature>
<keyword evidence="4" id="KW-1185">Reference proteome</keyword>
<name>A0ABQ6BD19_9BRAD</name>
<evidence type="ECO:0000313" key="3">
    <source>
        <dbReference type="EMBL" id="GLR92240.1"/>
    </source>
</evidence>
<dbReference type="Gene3D" id="6.10.340.10">
    <property type="match status" value="1"/>
</dbReference>
<dbReference type="Pfam" id="PF00672">
    <property type="entry name" value="HAMP"/>
    <property type="match status" value="1"/>
</dbReference>
<evidence type="ECO:0000313" key="4">
    <source>
        <dbReference type="Proteomes" id="UP001156905"/>
    </source>
</evidence>
<evidence type="ECO:0000259" key="2">
    <source>
        <dbReference type="PROSITE" id="PS50885"/>
    </source>
</evidence>
<dbReference type="PANTHER" id="PTHR32089">
    <property type="entry name" value="METHYL-ACCEPTING CHEMOTAXIS PROTEIN MCPB"/>
    <property type="match status" value="1"/>
</dbReference>
<keyword evidence="1" id="KW-1133">Transmembrane helix</keyword>
<dbReference type="SMART" id="SM00304">
    <property type="entry name" value="HAMP"/>
    <property type="match status" value="1"/>
</dbReference>
<protein>
    <recommendedName>
        <fullName evidence="2">HAMP domain-containing protein</fullName>
    </recommendedName>
</protein>
<reference evidence="4" key="1">
    <citation type="journal article" date="2019" name="Int. J. Syst. Evol. Microbiol.">
        <title>The Global Catalogue of Microorganisms (GCM) 10K type strain sequencing project: providing services to taxonomists for standard genome sequencing and annotation.</title>
        <authorList>
            <consortium name="The Broad Institute Genomics Platform"/>
            <consortium name="The Broad Institute Genome Sequencing Center for Infectious Disease"/>
            <person name="Wu L."/>
            <person name="Ma J."/>
        </authorList>
    </citation>
    <scope>NUCLEOTIDE SEQUENCE [LARGE SCALE GENOMIC DNA]</scope>
    <source>
        <strain evidence="4">NBRC 102520</strain>
    </source>
</reference>
<dbReference type="InterPro" id="IPR003660">
    <property type="entry name" value="HAMP_dom"/>
</dbReference>
<dbReference type="PANTHER" id="PTHR32089:SF112">
    <property type="entry name" value="LYSOZYME-LIKE PROTEIN-RELATED"/>
    <property type="match status" value="1"/>
</dbReference>
<feature type="transmembrane region" description="Helical" evidence="1">
    <location>
        <begin position="170"/>
        <end position="192"/>
    </location>
</feature>
<keyword evidence="1" id="KW-0812">Transmembrane</keyword>
<organism evidence="3 4">
    <name type="scientific">Bradyrhizobium iriomotense</name>
    <dbReference type="NCBI Taxonomy" id="441950"/>
    <lineage>
        <taxon>Bacteria</taxon>
        <taxon>Pseudomonadati</taxon>
        <taxon>Pseudomonadota</taxon>
        <taxon>Alphaproteobacteria</taxon>
        <taxon>Hyphomicrobiales</taxon>
        <taxon>Nitrobacteraceae</taxon>
        <taxon>Bradyrhizobium</taxon>
    </lineage>
</organism>
<dbReference type="EMBL" id="BSOW01000075">
    <property type="protein sequence ID" value="GLR92240.1"/>
    <property type="molecule type" value="Genomic_DNA"/>
</dbReference>
<accession>A0ABQ6BD19</accession>
<proteinExistence type="predicted"/>
<sequence length="249" mass="26644">MSAIAVGLGGYSVLGIRHAGDLVARTFDESLMSINYARAAGADFAAMRVASSHVTKHPSARARLDDEIDKLAKTLSEDVTIAAERSQSARAAKAAAKVKEAANAWVAIHRRPSQTSADGTLNDEASPREIDDVDQLANVVNQQIELLVNYTAGDGFLFRQRALAAIKRDLQLNVVALTVALLLSGLFSWLLARRIIGPVAIASKAARSIADGDLNADIPRGSSDELGSLLAAMRKMRDNIREMVDREVA</sequence>